<name>A0ABD1YFF5_9MARC</name>
<organism evidence="1 2">
    <name type="scientific">Riccia fluitans</name>
    <dbReference type="NCBI Taxonomy" id="41844"/>
    <lineage>
        <taxon>Eukaryota</taxon>
        <taxon>Viridiplantae</taxon>
        <taxon>Streptophyta</taxon>
        <taxon>Embryophyta</taxon>
        <taxon>Marchantiophyta</taxon>
        <taxon>Marchantiopsida</taxon>
        <taxon>Marchantiidae</taxon>
        <taxon>Marchantiales</taxon>
        <taxon>Ricciaceae</taxon>
        <taxon>Riccia</taxon>
    </lineage>
</organism>
<proteinExistence type="predicted"/>
<dbReference type="AlphaFoldDB" id="A0ABD1YFF5"/>
<dbReference type="EMBL" id="JBHFFA010000004">
    <property type="protein sequence ID" value="KAL2629393.1"/>
    <property type="molecule type" value="Genomic_DNA"/>
</dbReference>
<gene>
    <name evidence="1" type="ORF">R1flu_014079</name>
</gene>
<comment type="caution">
    <text evidence="1">The sequence shown here is derived from an EMBL/GenBank/DDBJ whole genome shotgun (WGS) entry which is preliminary data.</text>
</comment>
<accession>A0ABD1YFF5</accession>
<evidence type="ECO:0000313" key="2">
    <source>
        <dbReference type="Proteomes" id="UP001605036"/>
    </source>
</evidence>
<sequence>MHHQGGRTLSDHIPICITLILKKERTSEQQHISYFKMDSKYKKNAEMLAEVAEVWCQHPSWALDDRKKWGLVALALGRVGSLKAKHIHEALNIRQLDNGQIVTNEDELFEVIQDNFRTLIQEDPESDAVRAEHREVLQLIDRHLTEEQNHQLEELPSNKLKEDIVRSLPSDKAPGLDRVTAEILVAGGLHVPRLYQDDL</sequence>
<evidence type="ECO:0000313" key="1">
    <source>
        <dbReference type="EMBL" id="KAL2629393.1"/>
    </source>
</evidence>
<reference evidence="1 2" key="1">
    <citation type="submission" date="2024-09" db="EMBL/GenBank/DDBJ databases">
        <title>Chromosome-scale assembly of Riccia fluitans.</title>
        <authorList>
            <person name="Paukszto L."/>
            <person name="Sawicki J."/>
            <person name="Karawczyk K."/>
            <person name="Piernik-Szablinska J."/>
            <person name="Szczecinska M."/>
            <person name="Mazdziarz M."/>
        </authorList>
    </citation>
    <scope>NUCLEOTIDE SEQUENCE [LARGE SCALE GENOMIC DNA]</scope>
    <source>
        <strain evidence="1">Rf_01</strain>
        <tissue evidence="1">Aerial parts of the thallus</tissue>
    </source>
</reference>
<dbReference type="Proteomes" id="UP001605036">
    <property type="component" value="Unassembled WGS sequence"/>
</dbReference>
<keyword evidence="2" id="KW-1185">Reference proteome</keyword>
<protein>
    <submittedName>
        <fullName evidence="1">Uncharacterized protein</fullName>
    </submittedName>
</protein>